<keyword evidence="6" id="KW-1133">Transmembrane helix</keyword>
<keyword evidence="5 6" id="KW-0472">Membrane</keyword>
<dbReference type="AlphaFoldDB" id="A0AAD2CUQ9"/>
<keyword evidence="4" id="KW-0862">Zinc</keyword>
<evidence type="ECO:0000256" key="2">
    <source>
        <dbReference type="ARBA" id="ARBA00005975"/>
    </source>
</evidence>
<evidence type="ECO:0000256" key="6">
    <source>
        <dbReference type="SAM" id="Phobius"/>
    </source>
</evidence>
<gene>
    <name evidence="8" type="ORF">CYCCA115_LOCUS5458</name>
</gene>
<comment type="caution">
    <text evidence="8">The sequence shown here is derived from an EMBL/GenBank/DDBJ whole genome shotgun (WGS) entry which is preliminary data.</text>
</comment>
<accession>A0AAD2CUQ9</accession>
<dbReference type="PROSITE" id="PS51837">
    <property type="entry name" value="LITAF"/>
    <property type="match status" value="1"/>
</dbReference>
<evidence type="ECO:0000256" key="3">
    <source>
        <dbReference type="ARBA" id="ARBA00022723"/>
    </source>
</evidence>
<comment type="subcellular location">
    <subcellularLocation>
        <location evidence="1">Membrane</location>
        <topology evidence="1">Peripheral membrane protein</topology>
    </subcellularLocation>
</comment>
<organism evidence="8 9">
    <name type="scientific">Cylindrotheca closterium</name>
    <dbReference type="NCBI Taxonomy" id="2856"/>
    <lineage>
        <taxon>Eukaryota</taxon>
        <taxon>Sar</taxon>
        <taxon>Stramenopiles</taxon>
        <taxon>Ochrophyta</taxon>
        <taxon>Bacillariophyta</taxon>
        <taxon>Bacillariophyceae</taxon>
        <taxon>Bacillariophycidae</taxon>
        <taxon>Bacillariales</taxon>
        <taxon>Bacillariaceae</taxon>
        <taxon>Cylindrotheca</taxon>
    </lineage>
</organism>
<feature type="transmembrane region" description="Helical" evidence="6">
    <location>
        <begin position="119"/>
        <end position="139"/>
    </location>
</feature>
<keyword evidence="6" id="KW-0812">Transmembrane</keyword>
<proteinExistence type="inferred from homology"/>
<evidence type="ECO:0000313" key="9">
    <source>
        <dbReference type="Proteomes" id="UP001295423"/>
    </source>
</evidence>
<evidence type="ECO:0000313" key="8">
    <source>
        <dbReference type="EMBL" id="CAJ1936982.1"/>
    </source>
</evidence>
<dbReference type="PANTHER" id="PTHR23292:SF6">
    <property type="entry name" value="FI16602P1-RELATED"/>
    <property type="match status" value="1"/>
</dbReference>
<name>A0AAD2CUQ9_9STRA</name>
<dbReference type="SMART" id="SM00714">
    <property type="entry name" value="LITAF"/>
    <property type="match status" value="1"/>
</dbReference>
<evidence type="ECO:0000256" key="1">
    <source>
        <dbReference type="ARBA" id="ARBA00004170"/>
    </source>
</evidence>
<evidence type="ECO:0000259" key="7">
    <source>
        <dbReference type="PROSITE" id="PS51837"/>
    </source>
</evidence>
<keyword evidence="3" id="KW-0479">Metal-binding</keyword>
<dbReference type="EMBL" id="CAKOGP040000585">
    <property type="protein sequence ID" value="CAJ1936982.1"/>
    <property type="molecule type" value="Genomic_DNA"/>
</dbReference>
<keyword evidence="9" id="KW-1185">Reference proteome</keyword>
<dbReference type="PANTHER" id="PTHR23292">
    <property type="entry name" value="LIPOPOLYSACCHARIDE-INDUCED TUMOR NECROSIS FACTOR-ALPHA FACTOR"/>
    <property type="match status" value="1"/>
</dbReference>
<protein>
    <recommendedName>
        <fullName evidence="7">LITAF domain-containing protein</fullName>
    </recommendedName>
</protein>
<comment type="similarity">
    <text evidence="2">Belongs to the CDIP1/LITAF family.</text>
</comment>
<evidence type="ECO:0000256" key="4">
    <source>
        <dbReference type="ARBA" id="ARBA00022833"/>
    </source>
</evidence>
<dbReference type="InterPro" id="IPR037519">
    <property type="entry name" value="LITAF_fam"/>
</dbReference>
<evidence type="ECO:0000256" key="5">
    <source>
        <dbReference type="ARBA" id="ARBA00023136"/>
    </source>
</evidence>
<dbReference type="GO" id="GO:0008270">
    <property type="term" value="F:zinc ion binding"/>
    <property type="evidence" value="ECO:0007669"/>
    <property type="project" value="TreeGrafter"/>
</dbReference>
<dbReference type="Proteomes" id="UP001295423">
    <property type="component" value="Unassembled WGS sequence"/>
</dbReference>
<feature type="domain" description="LITAF" evidence="7">
    <location>
        <begin position="75"/>
        <end position="161"/>
    </location>
</feature>
<dbReference type="InterPro" id="IPR006629">
    <property type="entry name" value="LITAF"/>
</dbReference>
<reference evidence="8" key="1">
    <citation type="submission" date="2023-08" db="EMBL/GenBank/DDBJ databases">
        <authorList>
            <person name="Audoor S."/>
            <person name="Bilcke G."/>
        </authorList>
    </citation>
    <scope>NUCLEOTIDE SEQUENCE</scope>
</reference>
<sequence>MSTTSSDFRKSKAQWVQQMTAKHDLLGEGEKAREAMNSSGITEISDAEVQAIPQSTKVPKELPNHRNHIIAKTSMQEQLLNNGLDPNLARNPMYLSQCPYCFHRDSTTRIETFPTWQTWTLFAVLLILFWPLCWIPLVLNNSKQTDHFCRKCGNQLGTIPAFHDCCVTTRG</sequence>
<dbReference type="GO" id="GO:0016020">
    <property type="term" value="C:membrane"/>
    <property type="evidence" value="ECO:0007669"/>
    <property type="project" value="UniProtKB-SubCell"/>
</dbReference>
<dbReference type="Pfam" id="PF10601">
    <property type="entry name" value="zf-LITAF-like"/>
    <property type="match status" value="1"/>
</dbReference>